<feature type="region of interest" description="Disordered" evidence="1">
    <location>
        <begin position="1"/>
        <end position="27"/>
    </location>
</feature>
<feature type="domain" description="Bacteriophage T5 Orf172 DNA-binding" evidence="2">
    <location>
        <begin position="62"/>
        <end position="151"/>
    </location>
</feature>
<dbReference type="Proteomes" id="UP001220324">
    <property type="component" value="Unassembled WGS sequence"/>
</dbReference>
<feature type="region of interest" description="Disordered" evidence="1">
    <location>
        <begin position="244"/>
        <end position="281"/>
    </location>
</feature>
<comment type="caution">
    <text evidence="3">The sequence shown here is derived from an EMBL/GenBank/DDBJ whole genome shotgun (WGS) entry which is preliminary data.</text>
</comment>
<reference evidence="3 4" key="1">
    <citation type="journal article" date="2023" name="IMA Fungus">
        <title>Comparative genomic study of the Penicillium genus elucidates a diverse pangenome and 15 lateral gene transfer events.</title>
        <authorList>
            <person name="Petersen C."/>
            <person name="Sorensen T."/>
            <person name="Nielsen M.R."/>
            <person name="Sondergaard T.E."/>
            <person name="Sorensen J.L."/>
            <person name="Fitzpatrick D.A."/>
            <person name="Frisvad J.C."/>
            <person name="Nielsen K.L."/>
        </authorList>
    </citation>
    <scope>NUCLEOTIDE SEQUENCE [LARGE SCALE GENOMIC DNA]</scope>
    <source>
        <strain evidence="3 4">IBT 35679</strain>
    </source>
</reference>
<dbReference type="EMBL" id="JAQIZZ010000002">
    <property type="protein sequence ID" value="KAJ5552671.1"/>
    <property type="molecule type" value="Genomic_DNA"/>
</dbReference>
<name>A0AAD6GJU1_9EURO</name>
<evidence type="ECO:0000259" key="2">
    <source>
        <dbReference type="SMART" id="SM00974"/>
    </source>
</evidence>
<evidence type="ECO:0000256" key="1">
    <source>
        <dbReference type="SAM" id="MobiDB-lite"/>
    </source>
</evidence>
<dbReference type="PANTHER" id="PTHR28094:SF1">
    <property type="entry name" value="MEIOTICALLY UP-REGULATED GENE 113 PROTEIN"/>
    <property type="match status" value="1"/>
</dbReference>
<keyword evidence="4" id="KW-1185">Reference proteome</keyword>
<feature type="compositionally biased region" description="Low complexity" evidence="1">
    <location>
        <begin position="313"/>
        <end position="323"/>
    </location>
</feature>
<dbReference type="PANTHER" id="PTHR28094">
    <property type="entry name" value="MEIOTICALLY UP-REGULATED GENE 113 PROTEIN"/>
    <property type="match status" value="1"/>
</dbReference>
<evidence type="ECO:0000313" key="3">
    <source>
        <dbReference type="EMBL" id="KAJ5552671.1"/>
    </source>
</evidence>
<dbReference type="InterPro" id="IPR053006">
    <property type="entry name" value="Meiosis_regulatory"/>
</dbReference>
<gene>
    <name evidence="3" type="ORF">N7494_002049</name>
</gene>
<accession>A0AAD6GJU1</accession>
<organism evidence="3 4">
    <name type="scientific">Penicillium frequentans</name>
    <dbReference type="NCBI Taxonomy" id="3151616"/>
    <lineage>
        <taxon>Eukaryota</taxon>
        <taxon>Fungi</taxon>
        <taxon>Dikarya</taxon>
        <taxon>Ascomycota</taxon>
        <taxon>Pezizomycotina</taxon>
        <taxon>Eurotiomycetes</taxon>
        <taxon>Eurotiomycetidae</taxon>
        <taxon>Eurotiales</taxon>
        <taxon>Aspergillaceae</taxon>
        <taxon>Penicillium</taxon>
    </lineage>
</organism>
<dbReference type="InterPro" id="IPR018306">
    <property type="entry name" value="Phage_T5_Orf172_DNA-bd"/>
</dbReference>
<feature type="region of interest" description="Disordered" evidence="1">
    <location>
        <begin position="305"/>
        <end position="335"/>
    </location>
</feature>
<sequence length="448" mass="50507">MNGFENDPQILPPSPPQKLRSEFRPHINEPSPDDCVYRKMLDPLVLVDRDFETGRLYVFDRISSPGHVKIGWTANSVSNRLRSWSSCGYTPNLLFNTSPIHNAMRAETLTHYEFIKEWRRERMCKAPGCGKSHQEWFEISGERAKQVVSKWATFMENARPYDEGGLLKPQWREVIENIHHRLEVVTAEKLLALYTATVIKQENAPEKAVTLLYTPKVKEEIPILHPVPTVLKAVKKENMLGDLPLVKHPKRPEDTDPGKTGKSWRKPAEDQLAKSKISPRGTSMCKADPVLDIVLVKKELMPQEIPLPPSPSSEPASPLTAPSYPQFTHEGSDTGVKLRSTKDSVTDTNTKIINVTAFNNPNTNSRIPPPAQDSTVSTIFSRALIKGAVTPIQTNSDALPSPTHIALFEIPHFSAQITSSDRLDRYNFTKPDIESRLQGKFRYNEQAH</sequence>
<dbReference type="Pfam" id="PF10544">
    <property type="entry name" value="T5orf172"/>
    <property type="match status" value="1"/>
</dbReference>
<protein>
    <recommendedName>
        <fullName evidence="2">Bacteriophage T5 Orf172 DNA-binding domain-containing protein</fullName>
    </recommendedName>
</protein>
<dbReference type="AlphaFoldDB" id="A0AAD6GJU1"/>
<proteinExistence type="predicted"/>
<dbReference type="SMART" id="SM00974">
    <property type="entry name" value="T5orf172"/>
    <property type="match status" value="1"/>
</dbReference>
<evidence type="ECO:0000313" key="4">
    <source>
        <dbReference type="Proteomes" id="UP001220324"/>
    </source>
</evidence>